<evidence type="ECO:0000313" key="9">
    <source>
        <dbReference type="EMBL" id="MDR8019808.1"/>
    </source>
</evidence>
<keyword evidence="3" id="KW-1003">Cell membrane</keyword>
<evidence type="ECO:0000256" key="7">
    <source>
        <dbReference type="RuleBase" id="RU363032"/>
    </source>
</evidence>
<evidence type="ECO:0000256" key="2">
    <source>
        <dbReference type="ARBA" id="ARBA00022448"/>
    </source>
</evidence>
<keyword evidence="2 7" id="KW-0813">Transport</keyword>
<proteinExistence type="inferred from homology"/>
<dbReference type="PANTHER" id="PTHR30465">
    <property type="entry name" value="INNER MEMBRANE ABC TRANSPORTER"/>
    <property type="match status" value="1"/>
</dbReference>
<dbReference type="EMBL" id="JAVKGR010000011">
    <property type="protein sequence ID" value="MDR8019808.1"/>
    <property type="molecule type" value="Genomic_DNA"/>
</dbReference>
<keyword evidence="10" id="KW-1185">Reference proteome</keyword>
<keyword evidence="4 7" id="KW-0812">Transmembrane</keyword>
<protein>
    <submittedName>
        <fullName evidence="9">ABC transporter permease</fullName>
    </submittedName>
</protein>
<reference evidence="9 10" key="1">
    <citation type="submission" date="2023-09" db="EMBL/GenBank/DDBJ databases">
        <title>Description of three actinobacteria isolated from air of manufacturing shop in a pharmaceutical factory.</title>
        <authorList>
            <person name="Zhang D.-F."/>
        </authorList>
    </citation>
    <scope>NUCLEOTIDE SEQUENCE [LARGE SCALE GENOMIC DNA]</scope>
    <source>
        <strain evidence="9 10">LY-0111</strain>
    </source>
</reference>
<dbReference type="Proteomes" id="UP001251870">
    <property type="component" value="Unassembled WGS sequence"/>
</dbReference>
<dbReference type="InterPro" id="IPR000515">
    <property type="entry name" value="MetI-like"/>
</dbReference>
<comment type="subcellular location">
    <subcellularLocation>
        <location evidence="1 7">Cell membrane</location>
        <topology evidence="1 7">Multi-pass membrane protein</topology>
    </subcellularLocation>
</comment>
<evidence type="ECO:0000259" key="8">
    <source>
        <dbReference type="PROSITE" id="PS50928"/>
    </source>
</evidence>
<dbReference type="Gene3D" id="1.10.3720.10">
    <property type="entry name" value="MetI-like"/>
    <property type="match status" value="1"/>
</dbReference>
<sequence length="146" mass="15622">MDLLQNLAVPALIVATAGTASLIRITRANLSDELAQLYVVAARARGQREWVLLLRYPVRAAMNPFISTVGYAIPSVLSGEIIVSQVLSIPTTGPVLLAALRNQDMYLAGSFILILGVLTVIGTVISDLVLAWADPRVRRQTSGAAR</sequence>
<evidence type="ECO:0000256" key="4">
    <source>
        <dbReference type="ARBA" id="ARBA00022692"/>
    </source>
</evidence>
<evidence type="ECO:0000256" key="6">
    <source>
        <dbReference type="ARBA" id="ARBA00023136"/>
    </source>
</evidence>
<evidence type="ECO:0000256" key="5">
    <source>
        <dbReference type="ARBA" id="ARBA00022989"/>
    </source>
</evidence>
<name>A0ABU2DTH8_9MICC</name>
<accession>A0ABU2DTH8</accession>
<dbReference type="InterPro" id="IPR035906">
    <property type="entry name" value="MetI-like_sf"/>
</dbReference>
<feature type="transmembrane region" description="Helical" evidence="7">
    <location>
        <begin position="6"/>
        <end position="25"/>
    </location>
</feature>
<evidence type="ECO:0000256" key="1">
    <source>
        <dbReference type="ARBA" id="ARBA00004651"/>
    </source>
</evidence>
<comment type="caution">
    <text evidence="9">The sequence shown here is derived from an EMBL/GenBank/DDBJ whole genome shotgun (WGS) entry which is preliminary data.</text>
</comment>
<keyword evidence="5 7" id="KW-1133">Transmembrane helix</keyword>
<dbReference type="RefSeq" id="WP_310548799.1">
    <property type="nucleotide sequence ID" value="NZ_JAVKGR010000011.1"/>
</dbReference>
<comment type="similarity">
    <text evidence="7">Belongs to the binding-protein-dependent transport system permease family.</text>
</comment>
<dbReference type="PANTHER" id="PTHR30465:SF43">
    <property type="entry name" value="OLIGOPEPTIDE ABC TRANSPORTER, PERMEASE PROTEIN"/>
    <property type="match status" value="1"/>
</dbReference>
<gene>
    <name evidence="9" type="ORF">RIL96_09575</name>
</gene>
<evidence type="ECO:0000313" key="10">
    <source>
        <dbReference type="Proteomes" id="UP001251870"/>
    </source>
</evidence>
<evidence type="ECO:0000256" key="3">
    <source>
        <dbReference type="ARBA" id="ARBA00022475"/>
    </source>
</evidence>
<feature type="domain" description="ABC transmembrane type-1" evidence="8">
    <location>
        <begin position="1"/>
        <end position="130"/>
    </location>
</feature>
<feature type="transmembrane region" description="Helical" evidence="7">
    <location>
        <begin position="107"/>
        <end position="133"/>
    </location>
</feature>
<keyword evidence="6 7" id="KW-0472">Membrane</keyword>
<dbReference type="Pfam" id="PF00528">
    <property type="entry name" value="BPD_transp_1"/>
    <property type="match status" value="1"/>
</dbReference>
<organism evidence="9 10">
    <name type="scientific">Nesterenkonia aerolata</name>
    <dbReference type="NCBI Taxonomy" id="3074079"/>
    <lineage>
        <taxon>Bacteria</taxon>
        <taxon>Bacillati</taxon>
        <taxon>Actinomycetota</taxon>
        <taxon>Actinomycetes</taxon>
        <taxon>Micrococcales</taxon>
        <taxon>Micrococcaceae</taxon>
        <taxon>Nesterenkonia</taxon>
    </lineage>
</organism>
<dbReference type="PROSITE" id="PS50928">
    <property type="entry name" value="ABC_TM1"/>
    <property type="match status" value="1"/>
</dbReference>